<dbReference type="InterPro" id="IPR009100">
    <property type="entry name" value="AcylCoA_DH/oxidase_NM_dom_sf"/>
</dbReference>
<evidence type="ECO:0000256" key="4">
    <source>
        <dbReference type="ARBA" id="ARBA00022827"/>
    </source>
</evidence>
<organism evidence="9 10">
    <name type="scientific">Streptomyces ziwulingensis</name>
    <dbReference type="NCBI Taxonomy" id="1045501"/>
    <lineage>
        <taxon>Bacteria</taxon>
        <taxon>Bacillati</taxon>
        <taxon>Actinomycetota</taxon>
        <taxon>Actinomycetes</taxon>
        <taxon>Kitasatosporales</taxon>
        <taxon>Streptomycetaceae</taxon>
        <taxon>Streptomyces</taxon>
    </lineage>
</organism>
<dbReference type="RefSeq" id="WP_345617352.1">
    <property type="nucleotide sequence ID" value="NZ_BAABIG010000007.1"/>
</dbReference>
<sequence>MARLAQTAGLTDVQREILATVRDFVDKEILPVATELEHRDEYPQAIVDGLRELGLFGLMIPEEYGGLGESLLTYALCVEEIARGWMSVSGIINTHFIVAYMLKQHGTQEQRDHFLPRMATGDVRGAFSMSEPGLGSDVSAITSKAVRVDGDGSGAAGSGGEYALTGQKMWLTNGGTSSLVAVLVRSDEGHPEGTAPHKSMTTFLVEKEPGFGEVRPGLTIPGKIDKMGYKGVDTTEMIMDGLRIPADRVLGGTTGRGFYQMMDGVEVGRVNVAARGCGVAQRAFELGVRYAQQRHTFGKPIAGHQAIAFKLAEMATKVEAAHAMMVNAARKKDSGERNDLEAGMAKYLASEYCKEVVEDAFRIHGGYGFSKEYEIERLYREAPMLLIGEGTAEIQKMIIGRRLLEEYRFQG</sequence>
<dbReference type="SUPFAM" id="SSF47203">
    <property type="entry name" value="Acyl-CoA dehydrogenase C-terminal domain-like"/>
    <property type="match status" value="1"/>
</dbReference>
<comment type="similarity">
    <text evidence="2 5">Belongs to the acyl-CoA dehydrogenase family.</text>
</comment>
<comment type="caution">
    <text evidence="9">The sequence shown here is derived from an EMBL/GenBank/DDBJ whole genome shotgun (WGS) entry which is preliminary data.</text>
</comment>
<dbReference type="Pfam" id="PF00441">
    <property type="entry name" value="Acyl-CoA_dh_1"/>
    <property type="match status" value="1"/>
</dbReference>
<feature type="domain" description="Acyl-CoA oxidase/dehydrogenase middle" evidence="7">
    <location>
        <begin position="126"/>
        <end position="240"/>
    </location>
</feature>
<feature type="domain" description="Acyl-CoA dehydrogenase/oxidase N-terminal" evidence="8">
    <location>
        <begin position="11"/>
        <end position="122"/>
    </location>
</feature>
<accession>A0ABP9AT23</accession>
<dbReference type="Proteomes" id="UP001501265">
    <property type="component" value="Unassembled WGS sequence"/>
</dbReference>
<evidence type="ECO:0000313" key="10">
    <source>
        <dbReference type="Proteomes" id="UP001501265"/>
    </source>
</evidence>
<feature type="domain" description="Acyl-CoA dehydrogenase/oxidase C-terminal" evidence="6">
    <location>
        <begin position="255"/>
        <end position="404"/>
    </location>
</feature>
<dbReference type="EMBL" id="BAABIG010000007">
    <property type="protein sequence ID" value="GAA4785848.1"/>
    <property type="molecule type" value="Genomic_DNA"/>
</dbReference>
<dbReference type="InterPro" id="IPR046373">
    <property type="entry name" value="Acyl-CoA_Oxase/DH_mid-dom_sf"/>
</dbReference>
<evidence type="ECO:0000256" key="3">
    <source>
        <dbReference type="ARBA" id="ARBA00022630"/>
    </source>
</evidence>
<protein>
    <submittedName>
        <fullName evidence="9">Acyl-CoA dehydrogenase family protein</fullName>
    </submittedName>
</protein>
<dbReference type="PANTHER" id="PTHR43884">
    <property type="entry name" value="ACYL-COA DEHYDROGENASE"/>
    <property type="match status" value="1"/>
</dbReference>
<dbReference type="InterPro" id="IPR013786">
    <property type="entry name" value="AcylCoA_DH/ox_N"/>
</dbReference>
<evidence type="ECO:0000259" key="7">
    <source>
        <dbReference type="Pfam" id="PF02770"/>
    </source>
</evidence>
<keyword evidence="10" id="KW-1185">Reference proteome</keyword>
<proteinExistence type="inferred from homology"/>
<dbReference type="InterPro" id="IPR009075">
    <property type="entry name" value="AcylCo_DH/oxidase_C"/>
</dbReference>
<dbReference type="InterPro" id="IPR037069">
    <property type="entry name" value="AcylCoA_DH/ox_N_sf"/>
</dbReference>
<keyword evidence="3 5" id="KW-0285">Flavoprotein</keyword>
<evidence type="ECO:0000256" key="1">
    <source>
        <dbReference type="ARBA" id="ARBA00001974"/>
    </source>
</evidence>
<dbReference type="SUPFAM" id="SSF56645">
    <property type="entry name" value="Acyl-CoA dehydrogenase NM domain-like"/>
    <property type="match status" value="1"/>
</dbReference>
<dbReference type="Pfam" id="PF02771">
    <property type="entry name" value="Acyl-CoA_dh_N"/>
    <property type="match status" value="1"/>
</dbReference>
<dbReference type="Gene3D" id="1.10.540.10">
    <property type="entry name" value="Acyl-CoA dehydrogenase/oxidase, N-terminal domain"/>
    <property type="match status" value="1"/>
</dbReference>
<dbReference type="InterPro" id="IPR006091">
    <property type="entry name" value="Acyl-CoA_Oxase/DH_mid-dom"/>
</dbReference>
<dbReference type="InterPro" id="IPR036250">
    <property type="entry name" value="AcylCo_DH-like_C"/>
</dbReference>
<dbReference type="Gene3D" id="2.40.110.10">
    <property type="entry name" value="Butyryl-CoA Dehydrogenase, subunit A, domain 2"/>
    <property type="match status" value="1"/>
</dbReference>
<dbReference type="Pfam" id="PF02770">
    <property type="entry name" value="Acyl-CoA_dh_M"/>
    <property type="match status" value="1"/>
</dbReference>
<name>A0ABP9AT23_9ACTN</name>
<evidence type="ECO:0000259" key="8">
    <source>
        <dbReference type="Pfam" id="PF02771"/>
    </source>
</evidence>
<gene>
    <name evidence="9" type="ORF">GCM10023220_07110</name>
</gene>
<evidence type="ECO:0000256" key="5">
    <source>
        <dbReference type="RuleBase" id="RU362125"/>
    </source>
</evidence>
<dbReference type="Gene3D" id="1.20.140.10">
    <property type="entry name" value="Butyryl-CoA Dehydrogenase, subunit A, domain 3"/>
    <property type="match status" value="1"/>
</dbReference>
<keyword evidence="4 5" id="KW-0274">FAD</keyword>
<dbReference type="PIRSF" id="PIRSF016578">
    <property type="entry name" value="HsaA"/>
    <property type="match status" value="1"/>
</dbReference>
<evidence type="ECO:0000259" key="6">
    <source>
        <dbReference type="Pfam" id="PF00441"/>
    </source>
</evidence>
<reference evidence="10" key="1">
    <citation type="journal article" date="2019" name="Int. J. Syst. Evol. Microbiol.">
        <title>The Global Catalogue of Microorganisms (GCM) 10K type strain sequencing project: providing services to taxonomists for standard genome sequencing and annotation.</title>
        <authorList>
            <consortium name="The Broad Institute Genomics Platform"/>
            <consortium name="The Broad Institute Genome Sequencing Center for Infectious Disease"/>
            <person name="Wu L."/>
            <person name="Ma J."/>
        </authorList>
    </citation>
    <scope>NUCLEOTIDE SEQUENCE [LARGE SCALE GENOMIC DNA]</scope>
    <source>
        <strain evidence="10">JCM 18081</strain>
    </source>
</reference>
<comment type="cofactor">
    <cofactor evidence="1 5">
        <name>FAD</name>
        <dbReference type="ChEBI" id="CHEBI:57692"/>
    </cofactor>
</comment>
<evidence type="ECO:0000256" key="2">
    <source>
        <dbReference type="ARBA" id="ARBA00009347"/>
    </source>
</evidence>
<dbReference type="PANTHER" id="PTHR43884:SF12">
    <property type="entry name" value="ISOVALERYL-COA DEHYDROGENASE, MITOCHONDRIAL-RELATED"/>
    <property type="match status" value="1"/>
</dbReference>
<keyword evidence="5" id="KW-0560">Oxidoreductase</keyword>
<evidence type="ECO:0000313" key="9">
    <source>
        <dbReference type="EMBL" id="GAA4785848.1"/>
    </source>
</evidence>